<dbReference type="PANTHER" id="PTHR45138">
    <property type="entry name" value="REGULATORY COMPONENTS OF SENSORY TRANSDUCTION SYSTEM"/>
    <property type="match status" value="1"/>
</dbReference>
<evidence type="ECO:0000313" key="6">
    <source>
        <dbReference type="EMBL" id="CAE6787125.1"/>
    </source>
</evidence>
<evidence type="ECO:0000259" key="4">
    <source>
        <dbReference type="PROSITE" id="PS50887"/>
    </source>
</evidence>
<organism evidence="5">
    <name type="scientific">Xanthomonas arboricola pv. corylina</name>
    <dbReference type="NCBI Taxonomy" id="487821"/>
    <lineage>
        <taxon>Bacteria</taxon>
        <taxon>Pseudomonadati</taxon>
        <taxon>Pseudomonadota</taxon>
        <taxon>Gammaproteobacteria</taxon>
        <taxon>Lysobacterales</taxon>
        <taxon>Lysobacteraceae</taxon>
        <taxon>Xanthomonas</taxon>
    </lineage>
</organism>
<evidence type="ECO:0000256" key="2">
    <source>
        <dbReference type="ARBA" id="ARBA00012528"/>
    </source>
</evidence>
<dbReference type="Gene3D" id="2.130.10.10">
    <property type="entry name" value="YVTN repeat-like/Quinoprotein amine dehydrogenase"/>
    <property type="match status" value="3"/>
</dbReference>
<dbReference type="Pfam" id="PF07494">
    <property type="entry name" value="Reg_prop"/>
    <property type="match status" value="1"/>
</dbReference>
<dbReference type="Proteomes" id="UP000835287">
    <property type="component" value="Chromosome"/>
</dbReference>
<dbReference type="GO" id="GO:0052621">
    <property type="term" value="F:diguanylate cyclase activity"/>
    <property type="evidence" value="ECO:0007669"/>
    <property type="project" value="UniProtKB-EC"/>
</dbReference>
<dbReference type="PROSITE" id="PS50887">
    <property type="entry name" value="GGDEF"/>
    <property type="match status" value="1"/>
</dbReference>
<accession>A0A2S7C2X8</accession>
<dbReference type="SUPFAM" id="SSF63829">
    <property type="entry name" value="Calcium-dependent phosphotriesterase"/>
    <property type="match status" value="2"/>
</dbReference>
<keyword evidence="7" id="KW-1185">Reference proteome</keyword>
<reference evidence="5 7" key="1">
    <citation type="submission" date="2021-02" db="EMBL/GenBank/DDBJ databases">
        <authorList>
            <person name="Pothier F. J."/>
        </authorList>
    </citation>
    <scope>NUCLEOTIDE SEQUENCE</scope>
    <source>
        <strain evidence="6 7">301</strain>
        <strain evidence="5">CFBP 1159</strain>
    </source>
</reference>
<evidence type="ECO:0000313" key="7">
    <source>
        <dbReference type="Proteomes" id="UP000835287"/>
    </source>
</evidence>
<feature type="domain" description="GGDEF" evidence="4">
    <location>
        <begin position="864"/>
        <end position="996"/>
    </location>
</feature>
<dbReference type="FunFam" id="3.30.70.270:FF:000001">
    <property type="entry name" value="Diguanylate cyclase domain protein"/>
    <property type="match status" value="1"/>
</dbReference>
<dbReference type="Gene3D" id="2.60.40.10">
    <property type="entry name" value="Immunoglobulins"/>
    <property type="match status" value="1"/>
</dbReference>
<dbReference type="InterPro" id="IPR000160">
    <property type="entry name" value="GGDEF_dom"/>
</dbReference>
<protein>
    <recommendedName>
        <fullName evidence="2">diguanylate cyclase</fullName>
        <ecNumber evidence="2">2.7.7.65</ecNumber>
    </recommendedName>
</protein>
<dbReference type="InterPro" id="IPR011123">
    <property type="entry name" value="Y_Y_Y"/>
</dbReference>
<comment type="cofactor">
    <cofactor evidence="1">
        <name>Mg(2+)</name>
        <dbReference type="ChEBI" id="CHEBI:18420"/>
    </cofactor>
</comment>
<dbReference type="GO" id="GO:0043709">
    <property type="term" value="P:cell adhesion involved in single-species biofilm formation"/>
    <property type="evidence" value="ECO:0007669"/>
    <property type="project" value="TreeGrafter"/>
</dbReference>
<dbReference type="Proteomes" id="UP000835243">
    <property type="component" value="Chromosome"/>
</dbReference>
<dbReference type="GO" id="GO:0005886">
    <property type="term" value="C:plasma membrane"/>
    <property type="evidence" value="ECO:0007669"/>
    <property type="project" value="TreeGrafter"/>
</dbReference>
<dbReference type="Pfam" id="PF07495">
    <property type="entry name" value="Y_Y_Y"/>
    <property type="match status" value="1"/>
</dbReference>
<dbReference type="InterPro" id="IPR043128">
    <property type="entry name" value="Rev_trsase/Diguanyl_cyclase"/>
</dbReference>
<sequence>MGAAHGKRETPARGARTTRADAWESATLVGVEYRQCRSSGRRAPFLAVLLPALLSLADLAGAQSASIRRYAHDQGLLGLAGTCLLQTRATLLWVCTESGLYRYNGRSFQQVMLDGLRNEPITSMTEAADGRLWVAGFQALFVGDEHGFRKLAPDEAEHLQEGMLLASPSWGTVLANGGTLERLSARGNGHWHSEPLLDTATRVRVPELSKVLSLSVEGDTLWAGCAKRLCAIDAQRKVQVYGPDQGVPDDRWYSVLRDHDGALWVRGTGNLLYRAPGASKFSVRPLPLLDGSTIGRQAPLVLDRAGRVLVRRNDGLARWENGRWRSFGADNGLPPGSSDAILVDRDGDVWMTVDGEGLVRWAGYEWIENWDVSQGMPAAPTWSIARDAQGALLVGNEHGTGRQVDPGGRFVPALQASGIQIVGMQRSADGSLWTLNSAGFLRRTWPDGRSAQIAKLPRTARRLLIDRQGRMWMLSAGGLFVIRRPLEGGTMEAVTEMPTIAYTDVQQTANGTLWVSTANGLFRLQGARWSRVEVLVDGGTSDPWISKFHISDSGEVWLAFYRPGLWHGMLLGERLDLQAISDEALRDVGVYLMRGDSLGRVWVGHARGVEVYDGERWAHLSQSQGLLWDDISEAAFAEDPDGSVWIGTSRGVSHLLDPARLFDARQPSVRIDSVSRGGVPVQRGQLLGWSDQPLHIELSTMEVYDDPSRLTVRYRLLGLHNEWIQSDNLSIDQAPLPSGHFRLQVEVLDRYRRTASPIADLPFAVAPLWWRSPPAIALYVLIGSALLAGLWRWRHRHLVARERMLAELVAERTYQLEHEKRDLESARAALALKASHDALTGLLNRSGVLEAMAEELQACAHGGHPLAVVLIDLDHFKLVNDEHGHLVGDAVLAKVGARLTACLRDSDKVGRYGGEELLLLLPGMSRHSQHRLRAIHEKLSLAPYEVGAARPLQVTCSVGVAWFRSGDNAATLLARADEALYRAKRHGRNRIEPEEPESSVA</sequence>
<dbReference type="EMBL" id="HG992338">
    <property type="protein sequence ID" value="CAE6787143.1"/>
    <property type="molecule type" value="Genomic_DNA"/>
</dbReference>
<dbReference type="EMBL" id="HG992341">
    <property type="protein sequence ID" value="CAE6778190.1"/>
    <property type="molecule type" value="Genomic_DNA"/>
</dbReference>
<dbReference type="InterPro" id="IPR050469">
    <property type="entry name" value="Diguanylate_Cyclase"/>
</dbReference>
<dbReference type="SMART" id="SM00267">
    <property type="entry name" value="GGDEF"/>
    <property type="match status" value="1"/>
</dbReference>
<dbReference type="InterPro" id="IPR011110">
    <property type="entry name" value="Reg_prop"/>
</dbReference>
<dbReference type="CDD" id="cd01949">
    <property type="entry name" value="GGDEF"/>
    <property type="match status" value="1"/>
</dbReference>
<dbReference type="NCBIfam" id="TIGR00254">
    <property type="entry name" value="GGDEF"/>
    <property type="match status" value="1"/>
</dbReference>
<comment type="catalytic activity">
    <reaction evidence="3">
        <text>2 GTP = 3',3'-c-di-GMP + 2 diphosphate</text>
        <dbReference type="Rhea" id="RHEA:24898"/>
        <dbReference type="ChEBI" id="CHEBI:33019"/>
        <dbReference type="ChEBI" id="CHEBI:37565"/>
        <dbReference type="ChEBI" id="CHEBI:58805"/>
        <dbReference type="EC" id="2.7.7.65"/>
    </reaction>
</comment>
<dbReference type="InterPro" id="IPR013783">
    <property type="entry name" value="Ig-like_fold"/>
</dbReference>
<evidence type="ECO:0000313" key="5">
    <source>
        <dbReference type="EMBL" id="CAE6778190.1"/>
    </source>
</evidence>
<dbReference type="PANTHER" id="PTHR45138:SF9">
    <property type="entry name" value="DIGUANYLATE CYCLASE DGCM-RELATED"/>
    <property type="match status" value="1"/>
</dbReference>
<dbReference type="Pfam" id="PF00990">
    <property type="entry name" value="GGDEF"/>
    <property type="match status" value="1"/>
</dbReference>
<dbReference type="InterPro" id="IPR015943">
    <property type="entry name" value="WD40/YVTN_repeat-like_dom_sf"/>
</dbReference>
<dbReference type="EMBL" id="HG992338">
    <property type="protein sequence ID" value="CAE6787125.1"/>
    <property type="molecule type" value="Genomic_DNA"/>
</dbReference>
<evidence type="ECO:0000256" key="3">
    <source>
        <dbReference type="ARBA" id="ARBA00034247"/>
    </source>
</evidence>
<gene>
    <name evidence="5" type="ORF">CFBP1159_23320</name>
    <name evidence="6" type="ORF">XAC301_25460</name>
</gene>
<name>A0A2S7C2X8_9XANT</name>
<dbReference type="EC" id="2.7.7.65" evidence="2"/>
<dbReference type="GO" id="GO:1902201">
    <property type="term" value="P:negative regulation of bacterial-type flagellum-dependent cell motility"/>
    <property type="evidence" value="ECO:0007669"/>
    <property type="project" value="TreeGrafter"/>
</dbReference>
<dbReference type="Gene3D" id="3.30.70.270">
    <property type="match status" value="1"/>
</dbReference>
<dbReference type="InterPro" id="IPR029787">
    <property type="entry name" value="Nucleotide_cyclase"/>
</dbReference>
<dbReference type="EMBL" id="HG992341">
    <property type="protein sequence ID" value="CAE6778177.1"/>
    <property type="molecule type" value="Genomic_DNA"/>
</dbReference>
<dbReference type="AlphaFoldDB" id="A0A2S7C2X8"/>
<dbReference type="SUPFAM" id="SSF55073">
    <property type="entry name" value="Nucleotide cyclase"/>
    <property type="match status" value="1"/>
</dbReference>
<evidence type="ECO:0000256" key="1">
    <source>
        <dbReference type="ARBA" id="ARBA00001946"/>
    </source>
</evidence>
<proteinExistence type="predicted"/>